<evidence type="ECO:0000313" key="5">
    <source>
        <dbReference type="Proteomes" id="UP000317977"/>
    </source>
</evidence>
<evidence type="ECO:0000256" key="1">
    <source>
        <dbReference type="SAM" id="SignalP"/>
    </source>
</evidence>
<dbReference type="AlphaFoldDB" id="A0A5C6EJU2"/>
<dbReference type="Pfam" id="PF21027">
    <property type="entry name" value="Sde0182_C"/>
    <property type="match status" value="1"/>
</dbReference>
<comment type="caution">
    <text evidence="4">The sequence shown here is derived from an EMBL/GenBank/DDBJ whole genome shotgun (WGS) entry which is preliminary data.</text>
</comment>
<proteinExistence type="predicted"/>
<evidence type="ECO:0000259" key="3">
    <source>
        <dbReference type="Pfam" id="PF21027"/>
    </source>
</evidence>
<name>A0A5C6EJU2_9BACT</name>
<dbReference type="InterPro" id="IPR013783">
    <property type="entry name" value="Ig-like_fold"/>
</dbReference>
<dbReference type="InterPro" id="IPR036452">
    <property type="entry name" value="Ribo_hydro-like"/>
</dbReference>
<dbReference type="Gene3D" id="2.60.40.10">
    <property type="entry name" value="Immunoglobulins"/>
    <property type="match status" value="1"/>
</dbReference>
<feature type="chain" id="PRO_5023112068" description="Secreted protein containing DUF1593" evidence="1">
    <location>
        <begin position="27"/>
        <end position="464"/>
    </location>
</feature>
<keyword evidence="5" id="KW-1185">Reference proteome</keyword>
<feature type="domain" description="Cellulose-binding Sde182 nucleoside hydrolase-like" evidence="2">
    <location>
        <begin position="32"/>
        <end position="305"/>
    </location>
</feature>
<accession>A0A5C6EJU2</accession>
<dbReference type="EMBL" id="SJPX01000004">
    <property type="protein sequence ID" value="TWU49088.1"/>
    <property type="molecule type" value="Genomic_DNA"/>
</dbReference>
<gene>
    <name evidence="4" type="ORF">Poly59_37010</name>
</gene>
<dbReference type="InterPro" id="IPR011483">
    <property type="entry name" value="Sde182_NH-like"/>
</dbReference>
<reference evidence="4 5" key="1">
    <citation type="submission" date="2019-02" db="EMBL/GenBank/DDBJ databases">
        <title>Deep-cultivation of Planctomycetes and their phenomic and genomic characterization uncovers novel biology.</title>
        <authorList>
            <person name="Wiegand S."/>
            <person name="Jogler M."/>
            <person name="Boedeker C."/>
            <person name="Pinto D."/>
            <person name="Vollmers J."/>
            <person name="Rivas-Marin E."/>
            <person name="Kohn T."/>
            <person name="Peeters S.H."/>
            <person name="Heuer A."/>
            <person name="Rast P."/>
            <person name="Oberbeckmann S."/>
            <person name="Bunk B."/>
            <person name="Jeske O."/>
            <person name="Meyerdierks A."/>
            <person name="Storesund J.E."/>
            <person name="Kallscheuer N."/>
            <person name="Luecker S."/>
            <person name="Lage O.M."/>
            <person name="Pohl T."/>
            <person name="Merkel B.J."/>
            <person name="Hornburger P."/>
            <person name="Mueller R.-W."/>
            <person name="Bruemmer F."/>
            <person name="Labrenz M."/>
            <person name="Spormann A.M."/>
            <person name="Op Den Camp H."/>
            <person name="Overmann J."/>
            <person name="Amann R."/>
            <person name="Jetten M.S.M."/>
            <person name="Mascher T."/>
            <person name="Medema M.H."/>
            <person name="Devos D.P."/>
            <person name="Kaster A.-K."/>
            <person name="Ovreas L."/>
            <person name="Rohde M."/>
            <person name="Galperin M.Y."/>
            <person name="Jogler C."/>
        </authorList>
    </citation>
    <scope>NUCLEOTIDE SEQUENCE [LARGE SCALE GENOMIC DNA]</scope>
    <source>
        <strain evidence="4 5">Poly59</strain>
    </source>
</reference>
<sequence precursor="true">MSLMHKPFMSVASFLLFIAIAVSSQAASPKPRMVVLTDVSTWETDDSESLVRLMAHADLLEIEGLVFTTGWSLDKVRDDFIDLIHDAVDAYEKDLPNLQRRSEQTEFLADESRQEIGYWPSPKSLRDVTVFGSRKRGAEHVGDGNDSPGSELIIKLADEDDERPLWITVWGGGNTLAQAVWRVKQDRSEEELKTFLHKLRVYTITDQDRDQKIPFSDSSHQWLRREFAKDLFFIWDECAWKYQNGTGKKNWQEYKTHIQNHGHLGSVYPKYKYGVEGDTPAFLHLLPIGLNDPSVAGQGSWGGYFVWGVGEDGETSCYTNFKGEANKTCYLLETHFYPATFNNFAARMDWAKDGSGNRNPTLVIDENLDVEFLTMKPRQGKTVTLDASQSFDPDGNELSFNWWVLSQAGTCGSNIKIENSDSSVALINVPKNSAGESFHVICEVTDDGVPSLTSYRRIIFEPIK</sequence>
<dbReference type="Pfam" id="PF07632">
    <property type="entry name" value="Sde182_NH-like"/>
    <property type="match status" value="1"/>
</dbReference>
<feature type="domain" description="Cellulose-binding Sde182 C-terminal" evidence="3">
    <location>
        <begin position="382"/>
        <end position="461"/>
    </location>
</feature>
<dbReference type="GO" id="GO:0016799">
    <property type="term" value="F:hydrolase activity, hydrolyzing N-glycosyl compounds"/>
    <property type="evidence" value="ECO:0007669"/>
    <property type="project" value="InterPro"/>
</dbReference>
<dbReference type="Proteomes" id="UP000317977">
    <property type="component" value="Unassembled WGS sequence"/>
</dbReference>
<evidence type="ECO:0008006" key="6">
    <source>
        <dbReference type="Google" id="ProtNLM"/>
    </source>
</evidence>
<dbReference type="InterPro" id="IPR048527">
    <property type="entry name" value="Sde182_C"/>
</dbReference>
<protein>
    <recommendedName>
        <fullName evidence="6">Secreted protein containing DUF1593</fullName>
    </recommendedName>
</protein>
<evidence type="ECO:0000313" key="4">
    <source>
        <dbReference type="EMBL" id="TWU49088.1"/>
    </source>
</evidence>
<keyword evidence="1" id="KW-0732">Signal</keyword>
<organism evidence="4 5">
    <name type="scientific">Rubripirellula reticaptiva</name>
    <dbReference type="NCBI Taxonomy" id="2528013"/>
    <lineage>
        <taxon>Bacteria</taxon>
        <taxon>Pseudomonadati</taxon>
        <taxon>Planctomycetota</taxon>
        <taxon>Planctomycetia</taxon>
        <taxon>Pirellulales</taxon>
        <taxon>Pirellulaceae</taxon>
        <taxon>Rubripirellula</taxon>
    </lineage>
</organism>
<evidence type="ECO:0000259" key="2">
    <source>
        <dbReference type="Pfam" id="PF07632"/>
    </source>
</evidence>
<feature type="signal peptide" evidence="1">
    <location>
        <begin position="1"/>
        <end position="26"/>
    </location>
</feature>
<dbReference type="Gene3D" id="3.90.245.10">
    <property type="entry name" value="Ribonucleoside hydrolase-like"/>
    <property type="match status" value="1"/>
</dbReference>